<evidence type="ECO:0000313" key="3">
    <source>
        <dbReference type="EMBL" id="KAE8167915.1"/>
    </source>
</evidence>
<dbReference type="InterPro" id="IPR003819">
    <property type="entry name" value="TauD/TfdA-like"/>
</dbReference>
<reference evidence="3 4" key="1">
    <citation type="submission" date="2019-04" db="EMBL/GenBank/DDBJ databases">
        <title>Friends and foes A comparative genomics study of 23 Aspergillus species from section Flavi.</title>
        <authorList>
            <consortium name="DOE Joint Genome Institute"/>
            <person name="Kjaerbolling I."/>
            <person name="Vesth T."/>
            <person name="Frisvad J.C."/>
            <person name="Nybo J.L."/>
            <person name="Theobald S."/>
            <person name="Kildgaard S."/>
            <person name="Isbrandt T."/>
            <person name="Kuo A."/>
            <person name="Sato A."/>
            <person name="Lyhne E.K."/>
            <person name="Kogle M.E."/>
            <person name="Wiebenga A."/>
            <person name="Kun R.S."/>
            <person name="Lubbers R.J."/>
            <person name="Makela M.R."/>
            <person name="Barry K."/>
            <person name="Chovatia M."/>
            <person name="Clum A."/>
            <person name="Daum C."/>
            <person name="Haridas S."/>
            <person name="He G."/>
            <person name="LaButti K."/>
            <person name="Lipzen A."/>
            <person name="Mondo S."/>
            <person name="Riley R."/>
            <person name="Salamov A."/>
            <person name="Simmons B.A."/>
            <person name="Magnuson J.K."/>
            <person name="Henrissat B."/>
            <person name="Mortensen U.H."/>
            <person name="Larsen T.O."/>
            <person name="Devries R.P."/>
            <person name="Grigoriev I.V."/>
            <person name="Machida M."/>
            <person name="Baker S.E."/>
            <person name="Andersen M.R."/>
        </authorList>
    </citation>
    <scope>NUCLEOTIDE SEQUENCE [LARGE SCALE GENOMIC DNA]</scope>
    <source>
        <strain evidence="3 4">CBS 117626</strain>
    </source>
</reference>
<dbReference type="OrthoDB" id="2117718at2759"/>
<keyword evidence="1" id="KW-0560">Oxidoreductase</keyword>
<protein>
    <recommendedName>
        <fullName evidence="2">TauD/TfdA-like domain-containing protein</fullName>
    </recommendedName>
</protein>
<gene>
    <name evidence="3" type="ORF">BDV40DRAFT_295035</name>
</gene>
<dbReference type="EMBL" id="ML738587">
    <property type="protein sequence ID" value="KAE8167915.1"/>
    <property type="molecule type" value="Genomic_DNA"/>
</dbReference>
<dbReference type="Pfam" id="PF02668">
    <property type="entry name" value="TauD"/>
    <property type="match status" value="1"/>
</dbReference>
<evidence type="ECO:0000313" key="4">
    <source>
        <dbReference type="Proteomes" id="UP000326950"/>
    </source>
</evidence>
<feature type="domain" description="TauD/TfdA-like" evidence="2">
    <location>
        <begin position="121"/>
        <end position="309"/>
    </location>
</feature>
<evidence type="ECO:0000256" key="1">
    <source>
        <dbReference type="ARBA" id="ARBA00023002"/>
    </source>
</evidence>
<evidence type="ECO:0000259" key="2">
    <source>
        <dbReference type="Pfam" id="PF02668"/>
    </source>
</evidence>
<dbReference type="Gene3D" id="3.60.130.10">
    <property type="entry name" value="Clavaminate synthase-like"/>
    <property type="match status" value="1"/>
</dbReference>
<proteinExistence type="predicted"/>
<sequence>MQYIGRHFYTARSTSRCARLLNIGTTTPRQYLSEIQRPTRQFATEALPVVPHLVARDLVDSQHIQHVRDVHNHLKDHGILKISLSFPDDKSQYLESLIVNLSKNHCHGLPITHSASRGWFWDVRPSETTFQTENHQARSETMEEFPWHTDCSYEDAPPRFFALHVLHPDRYGGGTLSVMKIDRLSQFLSPATKAALLEPEYQITIPPEFIKQPNKRHIVGSLMAIDTQDENHSLMMRYRDEIVTPLSPRAAAALKELKGALKNMEALSQSTLHLTAADLPERSIILLDNYRWLHARNGIKDPARHLRRVRWNVVPFASGVASQPAGASSI</sequence>
<dbReference type="AlphaFoldDB" id="A0A5N6VA61"/>
<dbReference type="Proteomes" id="UP000326950">
    <property type="component" value="Unassembled WGS sequence"/>
</dbReference>
<dbReference type="GO" id="GO:0016491">
    <property type="term" value="F:oxidoreductase activity"/>
    <property type="evidence" value="ECO:0007669"/>
    <property type="project" value="UniProtKB-KW"/>
</dbReference>
<keyword evidence="4" id="KW-1185">Reference proteome</keyword>
<accession>A0A5N6VA61</accession>
<dbReference type="SUPFAM" id="SSF51197">
    <property type="entry name" value="Clavaminate synthase-like"/>
    <property type="match status" value="1"/>
</dbReference>
<name>A0A5N6VA61_ASPTM</name>
<dbReference type="InterPro" id="IPR042098">
    <property type="entry name" value="TauD-like_sf"/>
</dbReference>
<organism evidence="3 4">
    <name type="scientific">Aspergillus tamarii</name>
    <dbReference type="NCBI Taxonomy" id="41984"/>
    <lineage>
        <taxon>Eukaryota</taxon>
        <taxon>Fungi</taxon>
        <taxon>Dikarya</taxon>
        <taxon>Ascomycota</taxon>
        <taxon>Pezizomycotina</taxon>
        <taxon>Eurotiomycetes</taxon>
        <taxon>Eurotiomycetidae</taxon>
        <taxon>Eurotiales</taxon>
        <taxon>Aspergillaceae</taxon>
        <taxon>Aspergillus</taxon>
        <taxon>Aspergillus subgen. Circumdati</taxon>
    </lineage>
</organism>